<organism evidence="1 2">
    <name type="scientific">Neobacillus sedimentimangrovi</name>
    <dbReference type="NCBI Taxonomy" id="2699460"/>
    <lineage>
        <taxon>Bacteria</taxon>
        <taxon>Bacillati</taxon>
        <taxon>Bacillota</taxon>
        <taxon>Bacilli</taxon>
        <taxon>Bacillales</taxon>
        <taxon>Bacillaceae</taxon>
        <taxon>Neobacillus</taxon>
    </lineage>
</organism>
<name>A0ABS8QPR1_9BACI</name>
<proteinExistence type="predicted"/>
<accession>A0ABS8QPR1</accession>
<evidence type="ECO:0000313" key="2">
    <source>
        <dbReference type="Proteomes" id="UP001162836"/>
    </source>
</evidence>
<gene>
    <name evidence="1" type="ORF">LRS37_15980</name>
</gene>
<dbReference type="RefSeq" id="WP_231315274.1">
    <property type="nucleotide sequence ID" value="NZ_JAJODE010000070.1"/>
</dbReference>
<dbReference type="EMBL" id="JAJODE010000070">
    <property type="protein sequence ID" value="MCD4840314.1"/>
    <property type="molecule type" value="Genomic_DNA"/>
</dbReference>
<dbReference type="Proteomes" id="UP001162836">
    <property type="component" value="Unassembled WGS sequence"/>
</dbReference>
<evidence type="ECO:0000313" key="1">
    <source>
        <dbReference type="EMBL" id="MCD4840314.1"/>
    </source>
</evidence>
<protein>
    <submittedName>
        <fullName evidence="1">Uncharacterized protein</fullName>
    </submittedName>
</protein>
<reference evidence="1 2" key="1">
    <citation type="journal article" date="2023" name="Antonie Van Leeuwenhoek">
        <title>Unveiling the genomic potential of a novel thermostable glycoside hydrolases producing Neobacillus sedimentimangrovi UE25.</title>
        <authorList>
            <person name="Ejaz U."/>
            <person name="Saleem F."/>
            <person name="Rashid R."/>
            <person name="Hasan K.A."/>
            <person name="Syed M.N."/>
            <person name="Sohail M."/>
        </authorList>
    </citation>
    <scope>NUCLEOTIDE SEQUENCE [LARGE SCALE GENOMIC DNA]</scope>
    <source>
        <strain evidence="1 2">UE25</strain>
    </source>
</reference>
<sequence length="78" mass="8135">AGTFACFPNTVSASAAITDSTAYVVGQDINAQGDYDYAAVGINGSGLFNSSHTIISTVKLLKLTSKNATVRVSFKHLH</sequence>
<keyword evidence="2" id="KW-1185">Reference proteome</keyword>
<comment type="caution">
    <text evidence="1">The sequence shown here is derived from an EMBL/GenBank/DDBJ whole genome shotgun (WGS) entry which is preliminary data.</text>
</comment>
<feature type="non-terminal residue" evidence="1">
    <location>
        <position position="1"/>
    </location>
</feature>